<comment type="subcellular location">
    <subcellularLocation>
        <location evidence="1">Endomembrane system</location>
        <topology evidence="1">Multi-pass membrane protein</topology>
    </subcellularLocation>
</comment>
<keyword evidence="11" id="KW-1208">Phospholipid metabolism</keyword>
<keyword evidence="8" id="KW-0443">Lipid metabolism</keyword>
<gene>
    <name evidence="13" type="ORF">HYPSUDRAFT_132795</name>
</gene>
<evidence type="ECO:0000256" key="8">
    <source>
        <dbReference type="ARBA" id="ARBA00023098"/>
    </source>
</evidence>
<keyword evidence="3" id="KW-0489">Methyltransferase</keyword>
<proteinExistence type="predicted"/>
<name>A0A0D2P6A8_HYPSF</name>
<dbReference type="InterPro" id="IPR052527">
    <property type="entry name" value="Metal_cation-efflux_comp"/>
</dbReference>
<dbReference type="EMBL" id="KN817527">
    <property type="protein sequence ID" value="KJA26469.1"/>
    <property type="molecule type" value="Genomic_DNA"/>
</dbReference>
<sequence length="139" mass="15774">PLRVFGALLALAANWARHRCFRALGRQFTFQVAIVKDHALITTGPYVLVRHPAYTSGLLKYAGNVLWHATRGAWLVESGFCAVPGAWVVLAPSILISALFVRMVLTRPQKEDALLKREFWEEWERWAEAVPYRLIPGVY</sequence>
<dbReference type="GO" id="GO:0012505">
    <property type="term" value="C:endomembrane system"/>
    <property type="evidence" value="ECO:0007669"/>
    <property type="project" value="UniProtKB-SubCell"/>
</dbReference>
<keyword evidence="10" id="KW-0594">Phospholipid biosynthesis</keyword>
<dbReference type="UniPathway" id="UPA00753"/>
<organism evidence="13 14">
    <name type="scientific">Hypholoma sublateritium (strain FD-334 SS-4)</name>
    <dbReference type="NCBI Taxonomy" id="945553"/>
    <lineage>
        <taxon>Eukaryota</taxon>
        <taxon>Fungi</taxon>
        <taxon>Dikarya</taxon>
        <taxon>Basidiomycota</taxon>
        <taxon>Agaricomycotina</taxon>
        <taxon>Agaricomycetes</taxon>
        <taxon>Agaricomycetidae</taxon>
        <taxon>Agaricales</taxon>
        <taxon>Agaricineae</taxon>
        <taxon>Strophariaceae</taxon>
        <taxon>Hypholoma</taxon>
    </lineage>
</organism>
<evidence type="ECO:0000256" key="3">
    <source>
        <dbReference type="ARBA" id="ARBA00022603"/>
    </source>
</evidence>
<dbReference type="GO" id="GO:0032259">
    <property type="term" value="P:methylation"/>
    <property type="evidence" value="ECO:0007669"/>
    <property type="project" value="UniProtKB-KW"/>
</dbReference>
<feature type="non-terminal residue" evidence="13">
    <location>
        <position position="1"/>
    </location>
</feature>
<evidence type="ECO:0000313" key="13">
    <source>
        <dbReference type="EMBL" id="KJA26469.1"/>
    </source>
</evidence>
<dbReference type="Proteomes" id="UP000054270">
    <property type="component" value="Unassembled WGS sequence"/>
</dbReference>
<evidence type="ECO:0000256" key="6">
    <source>
        <dbReference type="ARBA" id="ARBA00022824"/>
    </source>
</evidence>
<dbReference type="AlphaFoldDB" id="A0A0D2P6A8"/>
<protein>
    <recommendedName>
        <fullName evidence="15">Protein-S-isoprenylcysteine O-methyltransferase</fullName>
    </recommendedName>
</protein>
<keyword evidence="6" id="KW-0256">Endoplasmic reticulum</keyword>
<evidence type="ECO:0000256" key="1">
    <source>
        <dbReference type="ARBA" id="ARBA00004127"/>
    </source>
</evidence>
<dbReference type="OrthoDB" id="422086at2759"/>
<feature type="transmembrane region" description="Helical" evidence="12">
    <location>
        <begin position="85"/>
        <end position="105"/>
    </location>
</feature>
<dbReference type="GO" id="GO:0006656">
    <property type="term" value="P:phosphatidylcholine biosynthetic process"/>
    <property type="evidence" value="ECO:0007669"/>
    <property type="project" value="UniProtKB-UniPathway"/>
</dbReference>
<evidence type="ECO:0008006" key="15">
    <source>
        <dbReference type="Google" id="ProtNLM"/>
    </source>
</evidence>
<keyword evidence="14" id="KW-1185">Reference proteome</keyword>
<dbReference type="InterPro" id="IPR007318">
    <property type="entry name" value="Phopholipid_MeTrfase"/>
</dbReference>
<keyword evidence="7 12" id="KW-1133">Transmembrane helix</keyword>
<keyword evidence="5 12" id="KW-0812">Transmembrane</keyword>
<dbReference type="OMA" id="IRTQCAG"/>
<dbReference type="GO" id="GO:0008168">
    <property type="term" value="F:methyltransferase activity"/>
    <property type="evidence" value="ECO:0007669"/>
    <property type="project" value="UniProtKB-KW"/>
</dbReference>
<evidence type="ECO:0000256" key="10">
    <source>
        <dbReference type="ARBA" id="ARBA00023209"/>
    </source>
</evidence>
<evidence type="ECO:0000256" key="4">
    <source>
        <dbReference type="ARBA" id="ARBA00022691"/>
    </source>
</evidence>
<dbReference type="PANTHER" id="PTHR43847:SF1">
    <property type="entry name" value="BLL3993 PROTEIN"/>
    <property type="match status" value="1"/>
</dbReference>
<evidence type="ECO:0000256" key="7">
    <source>
        <dbReference type="ARBA" id="ARBA00022989"/>
    </source>
</evidence>
<evidence type="ECO:0000256" key="12">
    <source>
        <dbReference type="SAM" id="Phobius"/>
    </source>
</evidence>
<keyword evidence="2" id="KW-0444">Lipid biosynthesis</keyword>
<keyword evidence="4" id="KW-0949">S-adenosyl-L-methionine</keyword>
<reference evidence="14" key="1">
    <citation type="submission" date="2014-04" db="EMBL/GenBank/DDBJ databases">
        <title>Evolutionary Origins and Diversification of the Mycorrhizal Mutualists.</title>
        <authorList>
            <consortium name="DOE Joint Genome Institute"/>
            <consortium name="Mycorrhizal Genomics Consortium"/>
            <person name="Kohler A."/>
            <person name="Kuo A."/>
            <person name="Nagy L.G."/>
            <person name="Floudas D."/>
            <person name="Copeland A."/>
            <person name="Barry K.W."/>
            <person name="Cichocki N."/>
            <person name="Veneault-Fourrey C."/>
            <person name="LaButti K."/>
            <person name="Lindquist E.A."/>
            <person name="Lipzen A."/>
            <person name="Lundell T."/>
            <person name="Morin E."/>
            <person name="Murat C."/>
            <person name="Riley R."/>
            <person name="Ohm R."/>
            <person name="Sun H."/>
            <person name="Tunlid A."/>
            <person name="Henrissat B."/>
            <person name="Grigoriev I.V."/>
            <person name="Hibbett D.S."/>
            <person name="Martin F."/>
        </authorList>
    </citation>
    <scope>NUCLEOTIDE SEQUENCE [LARGE SCALE GENOMIC DNA]</scope>
    <source>
        <strain evidence="14">FD-334 SS-4</strain>
    </source>
</reference>
<keyword evidence="3" id="KW-0808">Transferase</keyword>
<evidence type="ECO:0000256" key="2">
    <source>
        <dbReference type="ARBA" id="ARBA00022516"/>
    </source>
</evidence>
<dbReference type="Gene3D" id="1.20.120.1630">
    <property type="match status" value="1"/>
</dbReference>
<evidence type="ECO:0000256" key="11">
    <source>
        <dbReference type="ARBA" id="ARBA00023264"/>
    </source>
</evidence>
<accession>A0A0D2P6A8</accession>
<evidence type="ECO:0000313" key="14">
    <source>
        <dbReference type="Proteomes" id="UP000054270"/>
    </source>
</evidence>
<evidence type="ECO:0000256" key="5">
    <source>
        <dbReference type="ARBA" id="ARBA00022692"/>
    </source>
</evidence>
<keyword evidence="9 12" id="KW-0472">Membrane</keyword>
<evidence type="ECO:0000256" key="9">
    <source>
        <dbReference type="ARBA" id="ARBA00023136"/>
    </source>
</evidence>
<dbReference type="PANTHER" id="PTHR43847">
    <property type="entry name" value="BLL3993 PROTEIN"/>
    <property type="match status" value="1"/>
</dbReference>
<dbReference type="Pfam" id="PF04191">
    <property type="entry name" value="PEMT"/>
    <property type="match status" value="1"/>
</dbReference>